<gene>
    <name evidence="1" type="ORF">INT45_010819</name>
</gene>
<proteinExistence type="predicted"/>
<dbReference type="Proteomes" id="UP000646827">
    <property type="component" value="Unassembled WGS sequence"/>
</dbReference>
<organism evidence="1 2">
    <name type="scientific">Circinella minor</name>
    <dbReference type="NCBI Taxonomy" id="1195481"/>
    <lineage>
        <taxon>Eukaryota</taxon>
        <taxon>Fungi</taxon>
        <taxon>Fungi incertae sedis</taxon>
        <taxon>Mucoromycota</taxon>
        <taxon>Mucoromycotina</taxon>
        <taxon>Mucoromycetes</taxon>
        <taxon>Mucorales</taxon>
        <taxon>Lichtheimiaceae</taxon>
        <taxon>Circinella</taxon>
    </lineage>
</organism>
<keyword evidence="2" id="KW-1185">Reference proteome</keyword>
<protein>
    <submittedName>
        <fullName evidence="1">Uncharacterized protein</fullName>
    </submittedName>
</protein>
<evidence type="ECO:0000313" key="1">
    <source>
        <dbReference type="EMBL" id="KAG2218022.1"/>
    </source>
</evidence>
<name>A0A8H7RXI0_9FUNG</name>
<comment type="caution">
    <text evidence="1">The sequence shown here is derived from an EMBL/GenBank/DDBJ whole genome shotgun (WGS) entry which is preliminary data.</text>
</comment>
<dbReference type="OrthoDB" id="16851at2759"/>
<reference evidence="1 2" key="1">
    <citation type="submission" date="2020-12" db="EMBL/GenBank/DDBJ databases">
        <title>Metabolic potential, ecology and presence of endohyphal bacteria is reflected in genomic diversity of Mucoromycotina.</title>
        <authorList>
            <person name="Muszewska A."/>
            <person name="Okrasinska A."/>
            <person name="Steczkiewicz K."/>
            <person name="Drgas O."/>
            <person name="Orlowska M."/>
            <person name="Perlinska-Lenart U."/>
            <person name="Aleksandrzak-Piekarczyk T."/>
            <person name="Szatraj K."/>
            <person name="Zielenkiewicz U."/>
            <person name="Pilsyk S."/>
            <person name="Malc E."/>
            <person name="Mieczkowski P."/>
            <person name="Kruszewska J.S."/>
            <person name="Biernat P."/>
            <person name="Pawlowska J."/>
        </authorList>
    </citation>
    <scope>NUCLEOTIDE SEQUENCE [LARGE SCALE GENOMIC DNA]</scope>
    <source>
        <strain evidence="1 2">CBS 142.35</strain>
    </source>
</reference>
<dbReference type="EMBL" id="JAEPRB010000257">
    <property type="protein sequence ID" value="KAG2218022.1"/>
    <property type="molecule type" value="Genomic_DNA"/>
</dbReference>
<evidence type="ECO:0000313" key="2">
    <source>
        <dbReference type="Proteomes" id="UP000646827"/>
    </source>
</evidence>
<accession>A0A8H7RXI0</accession>
<dbReference type="AlphaFoldDB" id="A0A8H7RXI0"/>
<sequence length="327" mass="37382">MVEQKQHKNPIEKLFDLPLAEHNTTPESTRTHYEYHLGEIARSMLEDYDLVMGGKRYTMLEIEAYLTAPNHGHADPYCHGHPRQKRAGYWFFHMAGMSNSFRGGSRKGVDITIGNPDHNSAGGMLIRAVLNQSTGTIIEGPSLLVDEILRVCKHKSLDSLTKTPWSGQCWSEKSLFYLEKKSSRPKQEKRQKVQESKVYTSCRVGLGLGNRSPSIEARLLFVGRPYRYVMRPELLKKGRVWTIFGMFEQSISNKDIVELTKVKEGLLPKYKSEFDEGEDAPEETIRECLNGKDIVSGSANWKIRVMAAVRRWECNVKEGEKFKLDVK</sequence>